<dbReference type="GO" id="GO:0015661">
    <property type="term" value="F:L-lysine efflux transmembrane transporter activity"/>
    <property type="evidence" value="ECO:0007669"/>
    <property type="project" value="InterPro"/>
</dbReference>
<gene>
    <name evidence="2" type="ORF">HMPREF9448_02177</name>
</gene>
<accession>K0XFX3</accession>
<keyword evidence="3" id="KW-1185">Reference proteome</keyword>
<dbReference type="eggNOG" id="ENOG503397Y">
    <property type="taxonomic scope" value="Bacteria"/>
</dbReference>
<dbReference type="STRING" id="742726.HMPREF9448_02177"/>
<evidence type="ECO:0000313" key="2">
    <source>
        <dbReference type="EMBL" id="EJZ62825.1"/>
    </source>
</evidence>
<proteinExistence type="predicted"/>
<dbReference type="EMBL" id="ADLE01000015">
    <property type="protein sequence ID" value="EJZ62825.1"/>
    <property type="molecule type" value="Genomic_DNA"/>
</dbReference>
<feature type="transmembrane region" description="Helical" evidence="1">
    <location>
        <begin position="31"/>
        <end position="48"/>
    </location>
</feature>
<keyword evidence="1" id="KW-0812">Transmembrane</keyword>
<protein>
    <recommendedName>
        <fullName evidence="4">DUF340 domain-containing protein</fullName>
    </recommendedName>
</protein>
<keyword evidence="1" id="KW-0472">Membrane</keyword>
<dbReference type="HOGENOM" id="CLU_168956_3_0_10"/>
<comment type="caution">
    <text evidence="2">The sequence shown here is derived from an EMBL/GenBank/DDBJ whole genome shotgun (WGS) entry which is preliminary data.</text>
</comment>
<organism evidence="2 3">
    <name type="scientific">Barnesiella intestinihominis YIT 11860</name>
    <dbReference type="NCBI Taxonomy" id="742726"/>
    <lineage>
        <taxon>Bacteria</taxon>
        <taxon>Pseudomonadati</taxon>
        <taxon>Bacteroidota</taxon>
        <taxon>Bacteroidia</taxon>
        <taxon>Bacteroidales</taxon>
        <taxon>Barnesiellaceae</taxon>
        <taxon>Barnesiella</taxon>
    </lineage>
</organism>
<evidence type="ECO:0008006" key="4">
    <source>
        <dbReference type="Google" id="ProtNLM"/>
    </source>
</evidence>
<reference evidence="2 3" key="1">
    <citation type="submission" date="2012-08" db="EMBL/GenBank/DDBJ databases">
        <title>The Genome Sequence of Barnesiella intestinihominis YIT 11860.</title>
        <authorList>
            <consortium name="The Broad Institute Genome Sequencing Platform"/>
            <person name="Earl A."/>
            <person name="Ward D."/>
            <person name="Feldgarden M."/>
            <person name="Gevers D."/>
            <person name="Morotomi M."/>
            <person name="Walker B."/>
            <person name="Young S.K."/>
            <person name="Zeng Q."/>
            <person name="Gargeya S."/>
            <person name="Fitzgerald M."/>
            <person name="Haas B."/>
            <person name="Abouelleil A."/>
            <person name="Alvarado L."/>
            <person name="Arachchi H.M."/>
            <person name="Berlin A.M."/>
            <person name="Chapman S.B."/>
            <person name="Goldberg J."/>
            <person name="Griggs A."/>
            <person name="Gujja S."/>
            <person name="Hansen M."/>
            <person name="Howarth C."/>
            <person name="Imamovic A."/>
            <person name="Larimer J."/>
            <person name="McCowen C."/>
            <person name="Montmayeur A."/>
            <person name="Murphy C."/>
            <person name="Neiman D."/>
            <person name="Pearson M."/>
            <person name="Priest M."/>
            <person name="Roberts A."/>
            <person name="Saif S."/>
            <person name="Shea T."/>
            <person name="Sisk P."/>
            <person name="Sykes S."/>
            <person name="Wortman J."/>
            <person name="Nusbaum C."/>
            <person name="Birren B."/>
        </authorList>
    </citation>
    <scope>NUCLEOTIDE SEQUENCE [LARGE SCALE GENOMIC DNA]</scope>
    <source>
        <strain evidence="2 3">YIT 11860</strain>
    </source>
</reference>
<feature type="transmembrane region" description="Helical" evidence="1">
    <location>
        <begin position="6"/>
        <end position="24"/>
    </location>
</feature>
<evidence type="ECO:0000313" key="3">
    <source>
        <dbReference type="Proteomes" id="UP000006044"/>
    </source>
</evidence>
<dbReference type="Pfam" id="PF03956">
    <property type="entry name" value="Lys_export"/>
    <property type="match status" value="1"/>
</dbReference>
<feature type="transmembrane region" description="Helical" evidence="1">
    <location>
        <begin position="60"/>
        <end position="83"/>
    </location>
</feature>
<dbReference type="InterPro" id="IPR005642">
    <property type="entry name" value="LysO"/>
</dbReference>
<keyword evidence="1" id="KW-1133">Transmembrane helix</keyword>
<sequence length="95" mass="10380">MFGVMIVMLSGVLIGYILRNIRAIPALVSKINIYIIFLLLFVMGLSVGSNPQVIQGLGTLGLLGIAISVVSIAGSVFLSWIVYRHLFKKEDDQRS</sequence>
<evidence type="ECO:0000256" key="1">
    <source>
        <dbReference type="SAM" id="Phobius"/>
    </source>
</evidence>
<dbReference type="Proteomes" id="UP000006044">
    <property type="component" value="Unassembled WGS sequence"/>
</dbReference>
<name>K0XFX3_9BACT</name>
<dbReference type="RefSeq" id="WP_008862569.1">
    <property type="nucleotide sequence ID" value="NZ_CAXSNY010000003.1"/>
</dbReference>
<dbReference type="AlphaFoldDB" id="K0XFX3"/>